<evidence type="ECO:0000256" key="2">
    <source>
        <dbReference type="SAM" id="Phobius"/>
    </source>
</evidence>
<feature type="domain" description="Polysaccharide biosynthesis protein CapD-like" evidence="3">
    <location>
        <begin position="294"/>
        <end position="575"/>
    </location>
</feature>
<dbReference type="Gene3D" id="3.40.50.720">
    <property type="entry name" value="NAD(P)-binding Rossmann-like Domain"/>
    <property type="match status" value="2"/>
</dbReference>
<dbReference type="InterPro" id="IPR051203">
    <property type="entry name" value="Polysaccharide_Synthase-Rel"/>
</dbReference>
<sequence>MERKMDLGTVSDKLLERNSKRLILMCMDTCLLIVSMILSRLFLDIIIDIPDERFLLAVLFVLIFYLIISVRLKVFSLITRYTGYQSYVKIGLSLISAHSLFLIISMVLWQTFSYRFILVSLFLSYVMLITPRIVWKVLHETRGNATRKMDSPLRILVVGAGDGGNIFINTVEDRKLNFEIVGIVDRDPNKLGTFIRTAKVLGNRNDIPRLVEELAVDQVTIAIPSLNGKEREKIVEICNNTGVTVNNMPSIEDIMAGNMSVSAFQEIDVADLLGRPEVVLDQDELNQFFKGKTILVTGAGGSIGSELCRQIAKFTPKRLLLLGHGENSIYLIHRELLEKFQGKIELVPLIADIQDRELIFSIMAEYQPDVVYHAAAHKHVPLMEYNPHEAVKNNIFGTKNVAEAAKTAKVAKFVMVSTDKAVNPPNVMGATKRVAEMIVTGLNEPGQTQFAAVRFGNVLGSRGSVVPLFKEQIRKGGPVTVTDFRMTRYFMTIPEASRLVIQAGHLAKGGEIFVLDMGEPVQILELARKVILLSGHKEEEIGIVESGIRPGEKLYEELLSTEERVSEQIYEKIFVGRVTNKQSDIVNSFINGLLQKDRNELKDVLIEFAKQE</sequence>
<dbReference type="PANTHER" id="PTHR43318">
    <property type="entry name" value="UDP-N-ACETYLGLUCOSAMINE 4,6-DEHYDRATASE"/>
    <property type="match status" value="1"/>
</dbReference>
<proteinExistence type="inferred from homology"/>
<dbReference type="PANTHER" id="PTHR43318:SF1">
    <property type="entry name" value="POLYSACCHARIDE BIOSYNTHESIS PROTEIN EPSC-RELATED"/>
    <property type="match status" value="1"/>
</dbReference>
<dbReference type="EMBL" id="KU665277">
    <property type="protein sequence ID" value="AOP03006.1"/>
    <property type="molecule type" value="Genomic_DNA"/>
</dbReference>
<dbReference type="Pfam" id="PF02719">
    <property type="entry name" value="Polysacc_synt_2"/>
    <property type="match status" value="1"/>
</dbReference>
<feature type="transmembrane region" description="Helical" evidence="2">
    <location>
        <begin position="21"/>
        <end position="42"/>
    </location>
</feature>
<keyword evidence="2" id="KW-0472">Membrane</keyword>
<evidence type="ECO:0000313" key="4">
    <source>
        <dbReference type="EMBL" id="AOP03006.1"/>
    </source>
</evidence>
<organism evidence="4">
    <name type="scientific">Streptococcus suis</name>
    <dbReference type="NCBI Taxonomy" id="1307"/>
    <lineage>
        <taxon>Bacteria</taxon>
        <taxon>Bacillati</taxon>
        <taxon>Bacillota</taxon>
        <taxon>Bacilli</taxon>
        <taxon>Lactobacillales</taxon>
        <taxon>Streptococcaceae</taxon>
        <taxon>Streptococcus</taxon>
    </lineage>
</organism>
<dbReference type="InterPro" id="IPR003869">
    <property type="entry name" value="Polysac_CapD-like"/>
</dbReference>
<dbReference type="InterPro" id="IPR036291">
    <property type="entry name" value="NAD(P)-bd_dom_sf"/>
</dbReference>
<evidence type="ECO:0000256" key="1">
    <source>
        <dbReference type="ARBA" id="ARBA00007430"/>
    </source>
</evidence>
<comment type="similarity">
    <text evidence="1">Belongs to the polysaccharide synthase family.</text>
</comment>
<accession>A0A1C9IF64</accession>
<dbReference type="Pfam" id="PF13727">
    <property type="entry name" value="CoA_binding_3"/>
    <property type="match status" value="1"/>
</dbReference>
<protein>
    <submittedName>
        <fullName evidence="4">Polysaccharide biosynthesis protein</fullName>
    </submittedName>
</protein>
<reference evidence="4" key="1">
    <citation type="journal article" date="2016" name="Appl. Environ. Microbiol.">
        <title>Novel capsular polysaccharide Loci and new diagnostic tools for high-throughput capsular gene typing in Streptococcus suis.</title>
        <authorList>
            <person name="Zheng H."/>
            <person name="Bai X."/>
            <person name="Xu J."/>
        </authorList>
    </citation>
    <scope>NUCLEOTIDE SEQUENCE</scope>
    <source>
        <strain evidence="4">YS495</strain>
    </source>
</reference>
<dbReference type="AlphaFoldDB" id="A0A1C9IF64"/>
<keyword evidence="2" id="KW-0812">Transmembrane</keyword>
<feature type="transmembrane region" description="Helical" evidence="2">
    <location>
        <begin position="54"/>
        <end position="74"/>
    </location>
</feature>
<keyword evidence="2" id="KW-1133">Transmembrane helix</keyword>
<name>A0A1C9IF64_STRSU</name>
<dbReference type="SUPFAM" id="SSF51735">
    <property type="entry name" value="NAD(P)-binding Rossmann-fold domains"/>
    <property type="match status" value="2"/>
</dbReference>
<gene>
    <name evidence="4" type="primary">cpsE</name>
    <name evidence="4" type="ORF">YS495-orf5</name>
</gene>
<evidence type="ECO:0000259" key="3">
    <source>
        <dbReference type="Pfam" id="PF02719"/>
    </source>
</evidence>
<dbReference type="CDD" id="cd05237">
    <property type="entry name" value="UDP_invert_4-6DH_SDR_e"/>
    <property type="match status" value="1"/>
</dbReference>
<feature type="transmembrane region" description="Helical" evidence="2">
    <location>
        <begin position="86"/>
        <end position="108"/>
    </location>
</feature>